<sequence>MHSFHHAYAEHGINNSTNRQTQFLNATSIIIN</sequence>
<reference evidence="1" key="1">
    <citation type="submission" date="2014-11" db="EMBL/GenBank/DDBJ databases">
        <authorList>
            <person name="Amaro Gonzalez C."/>
        </authorList>
    </citation>
    <scope>NUCLEOTIDE SEQUENCE</scope>
</reference>
<dbReference type="EMBL" id="GBXM01071354">
    <property type="protein sequence ID" value="JAH37223.1"/>
    <property type="molecule type" value="Transcribed_RNA"/>
</dbReference>
<accession>A0A0E9S9P0</accession>
<name>A0A0E9S9P0_ANGAN</name>
<organism evidence="1">
    <name type="scientific">Anguilla anguilla</name>
    <name type="common">European freshwater eel</name>
    <name type="synonym">Muraena anguilla</name>
    <dbReference type="NCBI Taxonomy" id="7936"/>
    <lineage>
        <taxon>Eukaryota</taxon>
        <taxon>Metazoa</taxon>
        <taxon>Chordata</taxon>
        <taxon>Craniata</taxon>
        <taxon>Vertebrata</taxon>
        <taxon>Euteleostomi</taxon>
        <taxon>Actinopterygii</taxon>
        <taxon>Neopterygii</taxon>
        <taxon>Teleostei</taxon>
        <taxon>Anguilliformes</taxon>
        <taxon>Anguillidae</taxon>
        <taxon>Anguilla</taxon>
    </lineage>
</organism>
<evidence type="ECO:0000313" key="1">
    <source>
        <dbReference type="EMBL" id="JAH37223.1"/>
    </source>
</evidence>
<proteinExistence type="predicted"/>
<dbReference type="AlphaFoldDB" id="A0A0E9S9P0"/>
<protein>
    <submittedName>
        <fullName evidence="1">Uncharacterized protein</fullName>
    </submittedName>
</protein>
<reference evidence="1" key="2">
    <citation type="journal article" date="2015" name="Fish Shellfish Immunol.">
        <title>Early steps in the European eel (Anguilla anguilla)-Vibrio vulnificus interaction in the gills: Role of the RtxA13 toxin.</title>
        <authorList>
            <person name="Callol A."/>
            <person name="Pajuelo D."/>
            <person name="Ebbesson L."/>
            <person name="Teles M."/>
            <person name="MacKenzie S."/>
            <person name="Amaro C."/>
        </authorList>
    </citation>
    <scope>NUCLEOTIDE SEQUENCE</scope>
</reference>